<sequence>MQFPPKTFAALALSALMVAVPVASFAQGQPQQQQQAQGQYYVKPGVTLNGRSGPGTGYGKVSALKAGTQLQIVKKQGDWAQVKTDGGTLLWVFLNYLTQTAPQAQKAAPQAHKPAQQQPQQPPRP</sequence>
<dbReference type="RefSeq" id="WP_096804677.1">
    <property type="nucleotide sequence ID" value="NZ_CP022196.1"/>
</dbReference>
<organism evidence="4 5">
    <name type="scientific">Celeribacter ethanolicus</name>
    <dbReference type="NCBI Taxonomy" id="1758178"/>
    <lineage>
        <taxon>Bacteria</taxon>
        <taxon>Pseudomonadati</taxon>
        <taxon>Pseudomonadota</taxon>
        <taxon>Alphaproteobacteria</taxon>
        <taxon>Rhodobacterales</taxon>
        <taxon>Roseobacteraceae</taxon>
        <taxon>Celeribacter</taxon>
    </lineage>
</organism>
<proteinExistence type="predicted"/>
<feature type="region of interest" description="Disordered" evidence="1">
    <location>
        <begin position="103"/>
        <end position="125"/>
    </location>
</feature>
<evidence type="ECO:0000313" key="4">
    <source>
        <dbReference type="EMBL" id="ATG46397.1"/>
    </source>
</evidence>
<dbReference type="EMBL" id="CP022196">
    <property type="protein sequence ID" value="ATG46397.1"/>
    <property type="molecule type" value="Genomic_DNA"/>
</dbReference>
<keyword evidence="2" id="KW-0732">Signal</keyword>
<evidence type="ECO:0000256" key="1">
    <source>
        <dbReference type="SAM" id="MobiDB-lite"/>
    </source>
</evidence>
<dbReference type="Gene3D" id="2.30.30.40">
    <property type="entry name" value="SH3 Domains"/>
    <property type="match status" value="1"/>
</dbReference>
<dbReference type="PROSITE" id="PS51781">
    <property type="entry name" value="SH3B"/>
    <property type="match status" value="1"/>
</dbReference>
<keyword evidence="5" id="KW-1185">Reference proteome</keyword>
<dbReference type="KEGG" id="ceh:CEW89_01725"/>
<dbReference type="InterPro" id="IPR003646">
    <property type="entry name" value="SH3-like_bac-type"/>
</dbReference>
<evidence type="ECO:0000256" key="2">
    <source>
        <dbReference type="SAM" id="SignalP"/>
    </source>
</evidence>
<feature type="domain" description="SH3b" evidence="3">
    <location>
        <begin position="37"/>
        <end position="101"/>
    </location>
</feature>
<dbReference type="Pfam" id="PF08239">
    <property type="entry name" value="SH3_3"/>
    <property type="match status" value="1"/>
</dbReference>
<feature type="chain" id="PRO_5012448708" description="SH3b domain-containing protein" evidence="2">
    <location>
        <begin position="27"/>
        <end position="125"/>
    </location>
</feature>
<gene>
    <name evidence="4" type="ORF">CEW89_01725</name>
</gene>
<accession>A0A291G8B1</accession>
<evidence type="ECO:0000259" key="3">
    <source>
        <dbReference type="PROSITE" id="PS51781"/>
    </source>
</evidence>
<dbReference type="SMART" id="SM00287">
    <property type="entry name" value="SH3b"/>
    <property type="match status" value="1"/>
</dbReference>
<dbReference type="Proteomes" id="UP000217935">
    <property type="component" value="Chromosome"/>
</dbReference>
<protein>
    <recommendedName>
        <fullName evidence="3">SH3b domain-containing protein</fullName>
    </recommendedName>
</protein>
<feature type="signal peptide" evidence="2">
    <location>
        <begin position="1"/>
        <end position="26"/>
    </location>
</feature>
<dbReference type="AlphaFoldDB" id="A0A291G8B1"/>
<dbReference type="OrthoDB" id="7876688at2"/>
<evidence type="ECO:0000313" key="5">
    <source>
        <dbReference type="Proteomes" id="UP000217935"/>
    </source>
</evidence>
<reference evidence="4 5" key="1">
    <citation type="submission" date="2017-06" db="EMBL/GenBank/DDBJ databases">
        <title>Celeribacter sp. TSPH2 complete genome sequence.</title>
        <authorList>
            <person name="Woo J.-H."/>
            <person name="Kim H.-S."/>
        </authorList>
    </citation>
    <scope>NUCLEOTIDE SEQUENCE [LARGE SCALE GENOMIC DNA]</scope>
    <source>
        <strain evidence="4 5">TSPH2</strain>
    </source>
</reference>
<feature type="compositionally biased region" description="Low complexity" evidence="1">
    <location>
        <begin position="103"/>
        <end position="119"/>
    </location>
</feature>
<dbReference type="STRING" id="1758178.GCA_001550095_01586"/>
<name>A0A291G8B1_9RHOB</name>